<keyword evidence="2" id="KW-1185">Reference proteome</keyword>
<organism evidence="1 2">
    <name type="scientific">Actinomyces ruminis</name>
    <dbReference type="NCBI Taxonomy" id="1937003"/>
    <lineage>
        <taxon>Bacteria</taxon>
        <taxon>Bacillati</taxon>
        <taxon>Actinomycetota</taxon>
        <taxon>Actinomycetes</taxon>
        <taxon>Actinomycetales</taxon>
        <taxon>Actinomycetaceae</taxon>
        <taxon>Actinomyces</taxon>
    </lineage>
</organism>
<sequence length="306" mass="33857">MVKKTYKEEVVFAFHGEAVDDGTMTAGDYGRALMGYSQMVQAVVREAAPKAENIDLRVTATEQGSFATELILTMDLTWVEAVKQWFLSEDVAALGAAVGVTGVTFGSLIKMPIAVLKKLRGRKIVERKDVGKGMQTATLDDGQQLTEPTIVLNVSSSNVFVNGARDFTRPTTRPGVTSVTVGADDPEEITAADRAFFEPLPEFEGETVEVKQMRLKVLRLSFDDGPWRFETTDSVSGLPTEFTAMVEDDDFLSDVASHATSFQADDEIDAVVEIVYPPKHQRARRRYWILQVLDVHHPHEQPALFD</sequence>
<dbReference type="RefSeq" id="WP_086614222.1">
    <property type="nucleotide sequence ID" value="NZ_MTPX02000042.1"/>
</dbReference>
<dbReference type="EMBL" id="MTPX02000042">
    <property type="protein sequence ID" value="PHP52563.1"/>
    <property type="molecule type" value="Genomic_DNA"/>
</dbReference>
<evidence type="ECO:0000313" key="1">
    <source>
        <dbReference type="EMBL" id="PHP52563.1"/>
    </source>
</evidence>
<dbReference type="Proteomes" id="UP000194577">
    <property type="component" value="Unassembled WGS sequence"/>
</dbReference>
<accession>A0ABX4MBP1</accession>
<protein>
    <submittedName>
        <fullName evidence="1">Uncharacterized protein</fullName>
    </submittedName>
</protein>
<name>A0ABX4MBP1_9ACTO</name>
<gene>
    <name evidence="1" type="ORF">BW737_008755</name>
</gene>
<proteinExistence type="predicted"/>
<comment type="caution">
    <text evidence="1">The sequence shown here is derived from an EMBL/GenBank/DDBJ whole genome shotgun (WGS) entry which is preliminary data.</text>
</comment>
<evidence type="ECO:0000313" key="2">
    <source>
        <dbReference type="Proteomes" id="UP000194577"/>
    </source>
</evidence>
<reference evidence="1 2" key="1">
    <citation type="submission" date="2017-10" db="EMBL/GenBank/DDBJ databases">
        <title>Draft genome sequence of cellulolytic Actinomyces sp CtC72 isolated from cattle rumen fluid.</title>
        <authorList>
            <person name="Joshi A.J."/>
            <person name="Vasudevan G."/>
            <person name="Lanjekar V.B."/>
            <person name="Hivarkar S."/>
            <person name="Engineer A."/>
            <person name="Pore S.D."/>
            <person name="Dhakephalkar P.K."/>
            <person name="Dagar S."/>
        </authorList>
    </citation>
    <scope>NUCLEOTIDE SEQUENCE [LARGE SCALE GENOMIC DNA]</scope>
    <source>
        <strain evidence="2">CtC72</strain>
    </source>
</reference>